<dbReference type="AlphaFoldDB" id="A0A419HPU6"/>
<organism evidence="1 2">
    <name type="scientific">Amycolatopsis panacis</name>
    <dbReference type="NCBI Taxonomy" id="2340917"/>
    <lineage>
        <taxon>Bacteria</taxon>
        <taxon>Bacillati</taxon>
        <taxon>Actinomycetota</taxon>
        <taxon>Actinomycetes</taxon>
        <taxon>Pseudonocardiales</taxon>
        <taxon>Pseudonocardiaceae</taxon>
        <taxon>Amycolatopsis</taxon>
    </lineage>
</organism>
<sequence length="86" mass="8807">MAAFPPVVAGVPEGFAAGRQLFDCRCVIAFGLVDDAEFASAGGFPSQVAEGVGGRDGFGEAFLRLRPFAPVTVQHAVFPQSVGAPP</sequence>
<accession>A0A419HPU6</accession>
<proteinExistence type="predicted"/>
<dbReference type="EMBL" id="QZFV01000131">
    <property type="protein sequence ID" value="RJQ78382.1"/>
    <property type="molecule type" value="Genomic_DNA"/>
</dbReference>
<keyword evidence="2" id="KW-1185">Reference proteome</keyword>
<evidence type="ECO:0000313" key="1">
    <source>
        <dbReference type="EMBL" id="RJQ78382.1"/>
    </source>
</evidence>
<comment type="caution">
    <text evidence="1">The sequence shown here is derived from an EMBL/GenBank/DDBJ whole genome shotgun (WGS) entry which is preliminary data.</text>
</comment>
<protein>
    <submittedName>
        <fullName evidence="1">Uncharacterized protein</fullName>
    </submittedName>
</protein>
<dbReference type="Proteomes" id="UP000285112">
    <property type="component" value="Unassembled WGS sequence"/>
</dbReference>
<dbReference type="RefSeq" id="WP_120026420.1">
    <property type="nucleotide sequence ID" value="NZ_QZFV01000131.1"/>
</dbReference>
<evidence type="ECO:0000313" key="2">
    <source>
        <dbReference type="Proteomes" id="UP000285112"/>
    </source>
</evidence>
<reference evidence="1 2" key="1">
    <citation type="submission" date="2018-09" db="EMBL/GenBank/DDBJ databases">
        <title>YIM PH 21725 draft genome.</title>
        <authorList>
            <person name="Miao C."/>
        </authorList>
    </citation>
    <scope>NUCLEOTIDE SEQUENCE [LARGE SCALE GENOMIC DNA]</scope>
    <source>
        <strain evidence="2">YIM PH21725</strain>
    </source>
</reference>
<name>A0A419HPU6_9PSEU</name>
<gene>
    <name evidence="1" type="ORF">D5S19_28400</name>
</gene>